<dbReference type="AlphaFoldDB" id="A0A096M4W9"/>
<reference evidence="3" key="2">
    <citation type="submission" date="2025-08" db="UniProtKB">
        <authorList>
            <consortium name="Ensembl"/>
        </authorList>
    </citation>
    <scope>IDENTIFICATION</scope>
</reference>
<keyword evidence="1" id="KW-0175">Coiled coil</keyword>
<reference evidence="4" key="1">
    <citation type="submission" date="2013-10" db="EMBL/GenBank/DDBJ databases">
        <authorList>
            <person name="Schartl M."/>
            <person name="Warren W."/>
        </authorList>
    </citation>
    <scope>NUCLEOTIDE SEQUENCE [LARGE SCALE GENOMIC DNA]</scope>
    <source>
        <strain evidence="4">female</strain>
    </source>
</reference>
<dbReference type="OMA" id="RYEIDII"/>
<evidence type="ECO:0000313" key="3">
    <source>
        <dbReference type="Ensembl" id="ENSPFOP00000026460.1"/>
    </source>
</evidence>
<reference evidence="3" key="3">
    <citation type="submission" date="2025-09" db="UniProtKB">
        <authorList>
            <consortium name="Ensembl"/>
        </authorList>
    </citation>
    <scope>IDENTIFICATION</scope>
</reference>
<feature type="coiled-coil region" evidence="1">
    <location>
        <begin position="215"/>
        <end position="270"/>
    </location>
</feature>
<keyword evidence="4" id="KW-1185">Reference proteome</keyword>
<dbReference type="Proteomes" id="UP000028760">
    <property type="component" value="Unassembled WGS sequence"/>
</dbReference>
<dbReference type="STRING" id="48698.ENSPFOP00000026460"/>
<dbReference type="EMBL" id="AYCK01003192">
    <property type="status" value="NOT_ANNOTATED_CDS"/>
    <property type="molecule type" value="Genomic_DNA"/>
</dbReference>
<accession>A0A096M4W9</accession>
<feature type="region of interest" description="Disordered" evidence="2">
    <location>
        <begin position="394"/>
        <end position="439"/>
    </location>
</feature>
<name>A0A096M4W9_POEFO</name>
<evidence type="ECO:0008006" key="5">
    <source>
        <dbReference type="Google" id="ProtNLM"/>
    </source>
</evidence>
<feature type="coiled-coil region" evidence="1">
    <location>
        <begin position="8"/>
        <end position="158"/>
    </location>
</feature>
<dbReference type="GeneTree" id="ENSGT00770000121766"/>
<protein>
    <recommendedName>
        <fullName evidence="5">Growth arrest-specific protein 8</fullName>
    </recommendedName>
</protein>
<feature type="coiled-coil region" evidence="1">
    <location>
        <begin position="307"/>
        <end position="377"/>
    </location>
</feature>
<sequence>MEVEIAGRVEDNRKMVHLEEELEETKRELEREKAKGNQLMSRYEMDTMVLQQQVETYQQKMREKKETCCQDRKHRELQQEVEKLQQQISQDRNDFLKNSGENKTIIDETNKEIKFLQREKRRWQQKFDQMKHSFHEFIAKYESDTTRLSQDVEHYKQQVRLEKDASLEREKERQQLINKLRTEKEEGFQKMAGEIIILKKREKYILNELDQDELSDRYEIDIIELQQQAEIYKQKAKQGETDLLNREQEQKLMEEKQQSALEQIKKLQQKMFQERNTYLEKSEKDKVIQDNLIATNTLLQESKIKEIKFLQEKESEAQAKFEKMKDLYQDLNHRYETDVTALKEEAKKYQQELRCVKEQLEKTKDTLRDLTNEKQIKVFQEEEDISHSAVNVVKGSSKEVSLEKELLGDPLPGCSTDPEPKDETETLEKNVPEDLENGE</sequence>
<feature type="compositionally biased region" description="Basic and acidic residues" evidence="2">
    <location>
        <begin position="418"/>
        <end position="432"/>
    </location>
</feature>
<organism evidence="3 4">
    <name type="scientific">Poecilia formosa</name>
    <name type="common">Amazon molly</name>
    <name type="synonym">Limia formosa</name>
    <dbReference type="NCBI Taxonomy" id="48698"/>
    <lineage>
        <taxon>Eukaryota</taxon>
        <taxon>Metazoa</taxon>
        <taxon>Chordata</taxon>
        <taxon>Craniata</taxon>
        <taxon>Vertebrata</taxon>
        <taxon>Euteleostomi</taxon>
        <taxon>Actinopterygii</taxon>
        <taxon>Neopterygii</taxon>
        <taxon>Teleostei</taxon>
        <taxon>Neoteleostei</taxon>
        <taxon>Acanthomorphata</taxon>
        <taxon>Ovalentaria</taxon>
        <taxon>Atherinomorphae</taxon>
        <taxon>Cyprinodontiformes</taxon>
        <taxon>Poeciliidae</taxon>
        <taxon>Poeciliinae</taxon>
        <taxon>Poecilia</taxon>
    </lineage>
</organism>
<evidence type="ECO:0000256" key="2">
    <source>
        <dbReference type="SAM" id="MobiDB-lite"/>
    </source>
</evidence>
<evidence type="ECO:0000256" key="1">
    <source>
        <dbReference type="SAM" id="Coils"/>
    </source>
</evidence>
<evidence type="ECO:0000313" key="4">
    <source>
        <dbReference type="Proteomes" id="UP000028760"/>
    </source>
</evidence>
<dbReference type="Ensembl" id="ENSPFOT00000026538.1">
    <property type="protein sequence ID" value="ENSPFOP00000026460.1"/>
    <property type="gene ID" value="ENSPFOG00000024112.1"/>
</dbReference>
<feature type="compositionally biased region" description="Basic and acidic residues" evidence="2">
    <location>
        <begin position="396"/>
        <end position="407"/>
    </location>
</feature>
<proteinExistence type="predicted"/>